<accession>A0ABY7S664</accession>
<organism evidence="3 4">
    <name type="scientific">Psychroserpens ponticola</name>
    <dbReference type="NCBI Taxonomy" id="2932268"/>
    <lineage>
        <taxon>Bacteria</taxon>
        <taxon>Pseudomonadati</taxon>
        <taxon>Bacteroidota</taxon>
        <taxon>Flavobacteriia</taxon>
        <taxon>Flavobacteriales</taxon>
        <taxon>Flavobacteriaceae</taxon>
        <taxon>Psychroserpens</taxon>
    </lineage>
</organism>
<dbReference type="EMBL" id="CP116221">
    <property type="protein sequence ID" value="WCO03360.1"/>
    <property type="molecule type" value="Genomic_DNA"/>
</dbReference>
<dbReference type="RefSeq" id="WP_249994667.1">
    <property type="nucleotide sequence ID" value="NZ_CP116221.1"/>
</dbReference>
<evidence type="ECO:0000259" key="2">
    <source>
        <dbReference type="Pfam" id="PF00144"/>
    </source>
</evidence>
<dbReference type="InterPro" id="IPR012338">
    <property type="entry name" value="Beta-lactam/transpept-like"/>
</dbReference>
<dbReference type="Proteomes" id="UP001202717">
    <property type="component" value="Chromosome"/>
</dbReference>
<dbReference type="PROSITE" id="PS50005">
    <property type="entry name" value="TPR"/>
    <property type="match status" value="1"/>
</dbReference>
<proteinExistence type="predicted"/>
<dbReference type="SUPFAM" id="SSF48452">
    <property type="entry name" value="TPR-like"/>
    <property type="match status" value="1"/>
</dbReference>
<name>A0ABY7S664_9FLAO</name>
<dbReference type="InterPro" id="IPR019734">
    <property type="entry name" value="TPR_rpt"/>
</dbReference>
<keyword evidence="3" id="KW-0378">Hydrolase</keyword>
<keyword evidence="4" id="KW-1185">Reference proteome</keyword>
<dbReference type="PANTHER" id="PTHR46825:SF9">
    <property type="entry name" value="BETA-LACTAMASE-RELATED DOMAIN-CONTAINING PROTEIN"/>
    <property type="match status" value="1"/>
</dbReference>
<dbReference type="Gene3D" id="3.40.710.10">
    <property type="entry name" value="DD-peptidase/beta-lactamase superfamily"/>
    <property type="match status" value="1"/>
</dbReference>
<dbReference type="GO" id="GO:0016787">
    <property type="term" value="F:hydrolase activity"/>
    <property type="evidence" value="ECO:0007669"/>
    <property type="project" value="UniProtKB-KW"/>
</dbReference>
<evidence type="ECO:0000313" key="3">
    <source>
        <dbReference type="EMBL" id="WCO03360.1"/>
    </source>
</evidence>
<dbReference type="Pfam" id="PF00144">
    <property type="entry name" value="Beta-lactamase"/>
    <property type="match status" value="1"/>
</dbReference>
<feature type="domain" description="Beta-lactamase-related" evidence="2">
    <location>
        <begin position="43"/>
        <end position="352"/>
    </location>
</feature>
<gene>
    <name evidence="3" type="ORF">MUN68_007610</name>
</gene>
<dbReference type="PANTHER" id="PTHR46825">
    <property type="entry name" value="D-ALANYL-D-ALANINE-CARBOXYPEPTIDASE/ENDOPEPTIDASE AMPH"/>
    <property type="match status" value="1"/>
</dbReference>
<dbReference type="InterPro" id="IPR001466">
    <property type="entry name" value="Beta-lactam-related"/>
</dbReference>
<dbReference type="SMART" id="SM00028">
    <property type="entry name" value="TPR"/>
    <property type="match status" value="2"/>
</dbReference>
<sequence length="495" mass="56418">MKTKLSLLFTLLLFLNCKDDTKVLQNETLNPIEYLMVNNANLMLEYPEINSISIGVYKDGKTYNGYYGEIDKGRNNLPNDSSLFEIASVTKSFTGIITAQAVLDGKIKLEDDIRIYFDGSFPNLEFENRPIQIRDLLTHTSGIRRDFSEVLAKMFSPNATWKDKKEIQNYNRDTLLKDLMTYKLDTIPGVKYEYSPFIGPELLVLILEKVYDKSYIELIDEQILYKANMSETTMSLTSLEGERFIRSYTDEGQIVEPMTVIMSGAGGGLKSTIPNMTNYIKYLLETDNPVIKEMQKPLFKDEEDDMFGYFWQVNTDGEFMHNGGTNGSTNWVIVMPELNAGFTVAFNSNGDTSGTLINRIANNIINDLERFPKKNVYFLLQNKIFENTDKGIAFYKTSKAEKANEFDFKDSSALNTIGYDLLGYKQNEAAIKVFQLLVSEFPNEGNPYDSLGEAYFINEQYDLSLENYKKAFELNSNNGNAKTMIDEINTIISQS</sequence>
<dbReference type="InterPro" id="IPR050491">
    <property type="entry name" value="AmpC-like"/>
</dbReference>
<feature type="repeat" description="TPR" evidence="1">
    <location>
        <begin position="445"/>
        <end position="478"/>
    </location>
</feature>
<evidence type="ECO:0000313" key="4">
    <source>
        <dbReference type="Proteomes" id="UP001202717"/>
    </source>
</evidence>
<protein>
    <submittedName>
        <fullName evidence="3">Serine hydrolase</fullName>
    </submittedName>
</protein>
<dbReference type="InterPro" id="IPR011990">
    <property type="entry name" value="TPR-like_helical_dom_sf"/>
</dbReference>
<reference evidence="3 4" key="1">
    <citation type="submission" date="2023-01" db="EMBL/GenBank/DDBJ databases">
        <title>Psychroserpens ponticola sp. nov., isolated from seawater.</title>
        <authorList>
            <person name="Kristyanto S."/>
            <person name="Jung J."/>
            <person name="Kim J.M."/>
            <person name="Jeon C.O."/>
        </authorList>
    </citation>
    <scope>NUCLEOTIDE SEQUENCE [LARGE SCALE GENOMIC DNA]</scope>
    <source>
        <strain evidence="3 4">MSW6</strain>
    </source>
</reference>
<keyword evidence="1" id="KW-0802">TPR repeat</keyword>
<dbReference type="SUPFAM" id="SSF56601">
    <property type="entry name" value="beta-lactamase/transpeptidase-like"/>
    <property type="match status" value="1"/>
</dbReference>
<dbReference type="Gene3D" id="1.25.40.10">
    <property type="entry name" value="Tetratricopeptide repeat domain"/>
    <property type="match status" value="1"/>
</dbReference>
<evidence type="ECO:0000256" key="1">
    <source>
        <dbReference type="PROSITE-ProRule" id="PRU00339"/>
    </source>
</evidence>